<dbReference type="Pfam" id="PF00156">
    <property type="entry name" value="Pribosyltran"/>
    <property type="match status" value="1"/>
</dbReference>
<sequence length="220" mass="23848">MRLRRDHGDRTFRNRDEAGRELARLLAARHPELVRNPDVVVLGLARGGVPVAAHIAAALHAPLDAFVIRKLGVPRREELAFGAVASGGEPLISDRTVRDFGLTADEVEAVIDKEQAELLRRESAYRQGRPPTPVDDKIVIVVDDGMATGSSMRVAVDSIRQRVPQQIIVAVGTGPTGTEIPGADEIVCATTPPDFWAVGQSYDDFTQVTDTEVQNLLSTK</sequence>
<evidence type="ECO:0000313" key="3">
    <source>
        <dbReference type="Proteomes" id="UP000247591"/>
    </source>
</evidence>
<evidence type="ECO:0000313" key="2">
    <source>
        <dbReference type="EMBL" id="PYE16472.1"/>
    </source>
</evidence>
<reference evidence="2 3" key="1">
    <citation type="submission" date="2018-06" db="EMBL/GenBank/DDBJ databases">
        <title>Genomic Encyclopedia of Type Strains, Phase IV (KMG-IV): sequencing the most valuable type-strain genomes for metagenomic binning, comparative biology and taxonomic classification.</title>
        <authorList>
            <person name="Goeker M."/>
        </authorList>
    </citation>
    <scope>NUCLEOTIDE SEQUENCE [LARGE SCALE GENOMIC DNA]</scope>
    <source>
        <strain evidence="2 3">DSM 45521</strain>
    </source>
</reference>
<feature type="domain" description="Phosphoribosyltransferase" evidence="1">
    <location>
        <begin position="19"/>
        <end position="171"/>
    </location>
</feature>
<protein>
    <submittedName>
        <fullName evidence="2">Putative phosphoribosyltransferase</fullName>
    </submittedName>
</protein>
<evidence type="ECO:0000259" key="1">
    <source>
        <dbReference type="Pfam" id="PF00156"/>
    </source>
</evidence>
<name>A0A318RNP6_WILLI</name>
<dbReference type="CDD" id="cd06223">
    <property type="entry name" value="PRTases_typeI"/>
    <property type="match status" value="1"/>
</dbReference>
<dbReference type="AlphaFoldDB" id="A0A318RNP6"/>
<dbReference type="InterPro" id="IPR000836">
    <property type="entry name" value="PRTase_dom"/>
</dbReference>
<proteinExistence type="predicted"/>
<keyword evidence="2" id="KW-0328">Glycosyltransferase</keyword>
<dbReference type="SUPFAM" id="SSF53271">
    <property type="entry name" value="PRTase-like"/>
    <property type="match status" value="1"/>
</dbReference>
<dbReference type="EMBL" id="QJSP01000008">
    <property type="protein sequence ID" value="PYE16472.1"/>
    <property type="molecule type" value="Genomic_DNA"/>
</dbReference>
<dbReference type="GO" id="GO:0016757">
    <property type="term" value="F:glycosyltransferase activity"/>
    <property type="evidence" value="ECO:0007669"/>
    <property type="project" value="UniProtKB-KW"/>
</dbReference>
<dbReference type="InterPro" id="IPR029057">
    <property type="entry name" value="PRTase-like"/>
</dbReference>
<gene>
    <name evidence="2" type="ORF">DFR67_108223</name>
</gene>
<accession>A0A318RNP6</accession>
<dbReference type="RefSeq" id="WP_245937966.1">
    <property type="nucleotide sequence ID" value="NZ_QJSP01000008.1"/>
</dbReference>
<dbReference type="Gene3D" id="3.40.50.2020">
    <property type="match status" value="1"/>
</dbReference>
<organism evidence="2 3">
    <name type="scientific">Williamsia limnetica</name>
    <dbReference type="NCBI Taxonomy" id="882452"/>
    <lineage>
        <taxon>Bacteria</taxon>
        <taxon>Bacillati</taxon>
        <taxon>Actinomycetota</taxon>
        <taxon>Actinomycetes</taxon>
        <taxon>Mycobacteriales</taxon>
        <taxon>Nocardiaceae</taxon>
        <taxon>Williamsia</taxon>
    </lineage>
</organism>
<comment type="caution">
    <text evidence="2">The sequence shown here is derived from an EMBL/GenBank/DDBJ whole genome shotgun (WGS) entry which is preliminary data.</text>
</comment>
<keyword evidence="3" id="KW-1185">Reference proteome</keyword>
<keyword evidence="2" id="KW-0808">Transferase</keyword>
<dbReference type="Gene3D" id="3.30.1310.20">
    <property type="entry name" value="PRTase-like"/>
    <property type="match status" value="1"/>
</dbReference>
<dbReference type="Proteomes" id="UP000247591">
    <property type="component" value="Unassembled WGS sequence"/>
</dbReference>